<proteinExistence type="predicted"/>
<dbReference type="STRING" id="748727.CLJU_c33110"/>
<protein>
    <submittedName>
        <fullName evidence="6">MarR family protein</fullName>
    </submittedName>
    <submittedName>
        <fullName evidence="5">Predicted transcriptional regulator, marR family</fullName>
    </submittedName>
</protein>
<dbReference type="KEGG" id="clj:CLJU_c33110"/>
<dbReference type="Proteomes" id="UP000077020">
    <property type="component" value="Unassembled WGS sequence"/>
</dbReference>
<evidence type="ECO:0000256" key="3">
    <source>
        <dbReference type="ARBA" id="ARBA00023163"/>
    </source>
</evidence>
<evidence type="ECO:0000259" key="4">
    <source>
        <dbReference type="PROSITE" id="PS50995"/>
    </source>
</evidence>
<dbReference type="eggNOG" id="COG1846">
    <property type="taxonomic scope" value="Bacteria"/>
</dbReference>
<dbReference type="EMBL" id="LITS01000001">
    <property type="protein sequence ID" value="OAA89769.1"/>
    <property type="molecule type" value="Genomic_DNA"/>
</dbReference>
<dbReference type="HOGENOM" id="CLU_083287_11_0_9"/>
<dbReference type="GO" id="GO:0003700">
    <property type="term" value="F:DNA-binding transcription factor activity"/>
    <property type="evidence" value="ECO:0007669"/>
    <property type="project" value="InterPro"/>
</dbReference>
<dbReference type="InterPro" id="IPR052067">
    <property type="entry name" value="Metal_resp_HTH_trans_reg"/>
</dbReference>
<dbReference type="Pfam" id="PF12802">
    <property type="entry name" value="MarR_2"/>
    <property type="match status" value="1"/>
</dbReference>
<keyword evidence="8" id="KW-1185">Reference proteome</keyword>
<dbReference type="InterPro" id="IPR036388">
    <property type="entry name" value="WH-like_DNA-bd_sf"/>
</dbReference>
<dbReference type="AlphaFoldDB" id="D8GRI9"/>
<dbReference type="PANTHER" id="PTHR35790:SF4">
    <property type="entry name" value="HTH-TYPE TRANSCRIPTIONAL REGULATOR PCHR"/>
    <property type="match status" value="1"/>
</dbReference>
<dbReference type="SMART" id="SM00347">
    <property type="entry name" value="HTH_MARR"/>
    <property type="match status" value="1"/>
</dbReference>
<dbReference type="Proteomes" id="UP000001656">
    <property type="component" value="Chromosome"/>
</dbReference>
<dbReference type="InterPro" id="IPR000835">
    <property type="entry name" value="HTH_MarR-typ"/>
</dbReference>
<reference evidence="5" key="1">
    <citation type="submission" date="2009-07" db="EMBL/GenBank/DDBJ databases">
        <authorList>
            <person name="Koepke M."/>
            <person name="Hujer S."/>
            <person name="Held C."/>
            <person name="Wiezer A."/>
            <person name="Liesegang H."/>
            <person name="Ehrenreich A."/>
            <person name="Gottschalk G."/>
            <person name="Duerre P."/>
        </authorList>
    </citation>
    <scope>NUCLEOTIDE SEQUENCE</scope>
    <source>
        <strain evidence="5">DSM 13528</strain>
    </source>
</reference>
<evidence type="ECO:0000256" key="1">
    <source>
        <dbReference type="ARBA" id="ARBA00023015"/>
    </source>
</evidence>
<dbReference type="InterPro" id="IPR036390">
    <property type="entry name" value="WH_DNA-bd_sf"/>
</dbReference>
<sequence>MLYANNMMNFNFDNKLEISYMLLRLGVKLSELDKQTNYYGTDTPLFYAEIHMIRAIKENEGIHVSGLAEKLGVTKGAVSQIIMRLQKKGMIIKEVDPRNSSRLNLRLTPKGETANMYHKKIHNNFDDIVNDILKDASDTEKSFLKNFLNSLEEKIDTFDKRKKQ</sequence>
<dbReference type="CDD" id="cd00090">
    <property type="entry name" value="HTH_ARSR"/>
    <property type="match status" value="1"/>
</dbReference>
<dbReference type="EMBL" id="CP001666">
    <property type="protein sequence ID" value="ADK16357.1"/>
    <property type="molecule type" value="Genomic_DNA"/>
</dbReference>
<keyword evidence="2" id="KW-0238">DNA-binding</keyword>
<evidence type="ECO:0000313" key="7">
    <source>
        <dbReference type="Proteomes" id="UP000001656"/>
    </source>
</evidence>
<name>D8GRI9_CLOLD</name>
<evidence type="ECO:0000313" key="5">
    <source>
        <dbReference type="EMBL" id="ADK16357.1"/>
    </source>
</evidence>
<gene>
    <name evidence="5" type="ordered locus">CLJU_c33110</name>
    <name evidence="6" type="ORF">WX45_01606</name>
</gene>
<dbReference type="PATRIC" id="fig|748727.19.peg.389"/>
<organism evidence="5 7">
    <name type="scientific">Clostridium ljungdahlii (strain ATCC 55383 / DSM 13528 / PETC)</name>
    <dbReference type="NCBI Taxonomy" id="748727"/>
    <lineage>
        <taxon>Bacteria</taxon>
        <taxon>Bacillati</taxon>
        <taxon>Bacillota</taxon>
        <taxon>Clostridia</taxon>
        <taxon>Eubacteriales</taxon>
        <taxon>Clostridiaceae</taxon>
        <taxon>Clostridium</taxon>
    </lineage>
</organism>
<dbReference type="Gene3D" id="1.10.10.10">
    <property type="entry name" value="Winged helix-like DNA-binding domain superfamily/Winged helix DNA-binding domain"/>
    <property type="match status" value="1"/>
</dbReference>
<evidence type="ECO:0000313" key="6">
    <source>
        <dbReference type="EMBL" id="OAA89769.1"/>
    </source>
</evidence>
<evidence type="ECO:0000256" key="2">
    <source>
        <dbReference type="ARBA" id="ARBA00023125"/>
    </source>
</evidence>
<dbReference type="SUPFAM" id="SSF46785">
    <property type="entry name" value="Winged helix' DNA-binding domain"/>
    <property type="match status" value="1"/>
</dbReference>
<dbReference type="GO" id="GO:0003677">
    <property type="term" value="F:DNA binding"/>
    <property type="evidence" value="ECO:0007669"/>
    <property type="project" value="UniProtKB-KW"/>
</dbReference>
<dbReference type="InterPro" id="IPR011991">
    <property type="entry name" value="ArsR-like_HTH"/>
</dbReference>
<dbReference type="PROSITE" id="PS50995">
    <property type="entry name" value="HTH_MARR_2"/>
    <property type="match status" value="1"/>
</dbReference>
<evidence type="ECO:0000313" key="8">
    <source>
        <dbReference type="Proteomes" id="UP000077020"/>
    </source>
</evidence>
<keyword evidence="1" id="KW-0805">Transcription regulation</keyword>
<accession>D8GRI9</accession>
<keyword evidence="3" id="KW-0804">Transcription</keyword>
<reference evidence="6 8" key="3">
    <citation type="journal article" date="2016" name="Biotechnol. Bioeng.">
        <title>Traits of selected Clostridium strains for syngas fermentation to ethanol.</title>
        <authorList>
            <person name="Martin M.E."/>
            <person name="Richter H."/>
            <person name="Saha S."/>
            <person name="Angenent L.T."/>
        </authorList>
    </citation>
    <scope>NUCLEOTIDE SEQUENCE [LARGE SCALE GENOMIC DNA]</scope>
    <source>
        <strain evidence="6 8">PETC</strain>
    </source>
</reference>
<feature type="domain" description="HTH marR-type" evidence="4">
    <location>
        <begin position="15"/>
        <end position="153"/>
    </location>
</feature>
<reference evidence="5 7" key="2">
    <citation type="journal article" date="2010" name="Proc. Natl. Acad. Sci. U.S.A.">
        <title>Clostridium ljungdahlii represents a microbial production platform based on syngas.</title>
        <authorList>
            <person name="Kopke M."/>
            <person name="Held C."/>
            <person name="Hujer S."/>
            <person name="Liesegang H."/>
            <person name="Wiezer A."/>
            <person name="Wollherr A."/>
            <person name="Ehrenreich A."/>
            <person name="Liebl W."/>
            <person name="Gottschalk G."/>
            <person name="Durre P."/>
        </authorList>
    </citation>
    <scope>NUCLEOTIDE SEQUENCE [LARGE SCALE GENOMIC DNA]</scope>
    <source>
        <strain evidence="7">ATCC 55383 / DSM 13528 / PETC</strain>
        <strain evidence="5">DSM 13528</strain>
    </source>
</reference>
<dbReference type="PANTHER" id="PTHR35790">
    <property type="entry name" value="HTH-TYPE TRANSCRIPTIONAL REGULATOR PCHR"/>
    <property type="match status" value="1"/>
</dbReference>